<name>A0A1J5PW88_9ZZZZ</name>
<accession>A0A1J5PW88</accession>
<reference evidence="1" key="1">
    <citation type="submission" date="2016-10" db="EMBL/GenBank/DDBJ databases">
        <title>Sequence of Gallionella enrichment culture.</title>
        <authorList>
            <person name="Poehlein A."/>
            <person name="Muehling M."/>
            <person name="Daniel R."/>
        </authorList>
    </citation>
    <scope>NUCLEOTIDE SEQUENCE</scope>
</reference>
<gene>
    <name evidence="1" type="ORF">GALL_425750</name>
</gene>
<sequence>MVDSLLSAYGPLVGGDTLIKLLGYRSGESFRQAQYRGTVPIDVFSIPNRKGKFAFTNDLVRWLINLRKERGRHEIA</sequence>
<organism evidence="1">
    <name type="scientific">mine drainage metagenome</name>
    <dbReference type="NCBI Taxonomy" id="410659"/>
    <lineage>
        <taxon>unclassified sequences</taxon>
        <taxon>metagenomes</taxon>
        <taxon>ecological metagenomes</taxon>
    </lineage>
</organism>
<comment type="caution">
    <text evidence="1">The sequence shown here is derived from an EMBL/GenBank/DDBJ whole genome shotgun (WGS) entry which is preliminary data.</text>
</comment>
<evidence type="ECO:0000313" key="1">
    <source>
        <dbReference type="EMBL" id="OIQ75753.1"/>
    </source>
</evidence>
<dbReference type="EMBL" id="MLJW01002067">
    <property type="protein sequence ID" value="OIQ75753.1"/>
    <property type="molecule type" value="Genomic_DNA"/>
</dbReference>
<protein>
    <submittedName>
        <fullName evidence="1">Uncharacterized protein</fullName>
    </submittedName>
</protein>
<proteinExistence type="predicted"/>
<dbReference type="AlphaFoldDB" id="A0A1J5PW88"/>